<evidence type="ECO:0000259" key="1">
    <source>
        <dbReference type="Pfam" id="PF08818"/>
    </source>
</evidence>
<evidence type="ECO:0000313" key="2">
    <source>
        <dbReference type="EMBL" id="PXW93697.1"/>
    </source>
</evidence>
<dbReference type="RefSeq" id="WP_110401956.1">
    <property type="nucleotide sequence ID" value="NZ_QJJS01000018.1"/>
</dbReference>
<organism evidence="2 3">
    <name type="scientific">Sphaerotilus hippei</name>
    <dbReference type="NCBI Taxonomy" id="744406"/>
    <lineage>
        <taxon>Bacteria</taxon>
        <taxon>Pseudomonadati</taxon>
        <taxon>Pseudomonadota</taxon>
        <taxon>Betaproteobacteria</taxon>
        <taxon>Burkholderiales</taxon>
        <taxon>Sphaerotilaceae</taxon>
        <taxon>Sphaerotilus</taxon>
    </lineage>
</organism>
<dbReference type="EMBL" id="QJJS01000018">
    <property type="protein sequence ID" value="PXW93697.1"/>
    <property type="molecule type" value="Genomic_DNA"/>
</dbReference>
<gene>
    <name evidence="2" type="ORF">C7444_11866</name>
</gene>
<dbReference type="OrthoDB" id="7619808at2"/>
<protein>
    <submittedName>
        <fullName evidence="2">Uncharacterized protein YdhG (YjbR/CyaY superfamily)</fullName>
    </submittedName>
</protein>
<dbReference type="SUPFAM" id="SSF159888">
    <property type="entry name" value="YdhG-like"/>
    <property type="match status" value="1"/>
</dbReference>
<accession>A0A318GWB3</accession>
<evidence type="ECO:0000313" key="3">
    <source>
        <dbReference type="Proteomes" id="UP000247811"/>
    </source>
</evidence>
<dbReference type="Gene3D" id="3.90.1150.200">
    <property type="match status" value="1"/>
</dbReference>
<comment type="caution">
    <text evidence="2">The sequence shown here is derived from an EMBL/GenBank/DDBJ whole genome shotgun (WGS) entry which is preliminary data.</text>
</comment>
<keyword evidence="3" id="KW-1185">Reference proteome</keyword>
<feature type="domain" description="YdhG-like" evidence="1">
    <location>
        <begin position="24"/>
        <end position="116"/>
    </location>
</feature>
<proteinExistence type="predicted"/>
<dbReference type="InterPro" id="IPR014922">
    <property type="entry name" value="YdhG-like"/>
</dbReference>
<name>A0A318GWB3_9BURK</name>
<dbReference type="Pfam" id="PF08818">
    <property type="entry name" value="DUF1801"/>
    <property type="match status" value="1"/>
</dbReference>
<reference evidence="2 3" key="1">
    <citation type="submission" date="2018-05" db="EMBL/GenBank/DDBJ databases">
        <title>Genomic Encyclopedia of Type Strains, Phase IV (KMG-IV): sequencing the most valuable type-strain genomes for metagenomic binning, comparative biology and taxonomic classification.</title>
        <authorList>
            <person name="Goeker M."/>
        </authorList>
    </citation>
    <scope>NUCLEOTIDE SEQUENCE [LARGE SCALE GENOMIC DNA]</scope>
    <source>
        <strain evidence="2 3">DSM 566</strain>
    </source>
</reference>
<dbReference type="Proteomes" id="UP000247811">
    <property type="component" value="Unassembled WGS sequence"/>
</dbReference>
<dbReference type="AlphaFoldDB" id="A0A318GWB3"/>
<sequence length="124" mass="13659">MRHLIRPAALVATYFDTLQPVQEPTARAVSRTIMAAVPELEQAVKWGNLTFQLAGRNVLALVMHKGHAHLQVFNGVLLTERFPQLEGAGKGLRHVKLRYSMPLDIELVEDLALAAVAAGLVRED</sequence>